<dbReference type="RefSeq" id="WP_185424238.1">
    <property type="nucleotide sequence ID" value="NZ_JAARRL010000002.1"/>
</dbReference>
<protein>
    <recommendedName>
        <fullName evidence="3">Flagellar assembly protein T C-terminal domain-containing protein</fullName>
    </recommendedName>
</protein>
<sequence>MEAKIIKIIDQKRVVINAGSNSQIKKGDLLTVLDEVGEEVTDPETGHHLGRLDIYKAQLEVEIVYAKMAICINAAAPFSAKNIGAIGSSFLSGSYRPDLNVDLDQATGGYYTSKDTPPIKIGDTVSKVQ</sequence>
<dbReference type="Gene3D" id="2.40.10.410">
    <property type="entry name" value="FlgT, C-terminal domain"/>
    <property type="match status" value="1"/>
</dbReference>
<organism evidence="1 2">
    <name type="scientific">Listeria weihenstephanensis</name>
    <dbReference type="NCBI Taxonomy" id="1006155"/>
    <lineage>
        <taxon>Bacteria</taxon>
        <taxon>Bacillati</taxon>
        <taxon>Bacillota</taxon>
        <taxon>Bacilli</taxon>
        <taxon>Bacillales</taxon>
        <taxon>Listeriaceae</taxon>
        <taxon>Listeria</taxon>
    </lineage>
</organism>
<comment type="caution">
    <text evidence="1">The sequence shown here is derived from an EMBL/GenBank/DDBJ whole genome shotgun (WGS) entry which is preliminary data.</text>
</comment>
<dbReference type="InterPro" id="IPR038165">
    <property type="entry name" value="FlgT_C_sf"/>
</dbReference>
<accession>A0A841Z356</accession>
<proteinExistence type="predicted"/>
<dbReference type="EMBL" id="JAARRL010000002">
    <property type="protein sequence ID" value="MBC1499349.1"/>
    <property type="molecule type" value="Genomic_DNA"/>
</dbReference>
<reference evidence="1 2" key="1">
    <citation type="submission" date="2020-03" db="EMBL/GenBank/DDBJ databases">
        <title>Soil Listeria distribution.</title>
        <authorList>
            <person name="Liao J."/>
            <person name="Wiedmann M."/>
        </authorList>
    </citation>
    <scope>NUCLEOTIDE SEQUENCE [LARGE SCALE GENOMIC DNA]</scope>
    <source>
        <strain evidence="1 2">FSL L7-1523</strain>
    </source>
</reference>
<evidence type="ECO:0000313" key="2">
    <source>
        <dbReference type="Proteomes" id="UP000564536"/>
    </source>
</evidence>
<dbReference type="AlphaFoldDB" id="A0A841Z356"/>
<name>A0A841Z356_9LIST</name>
<evidence type="ECO:0000313" key="1">
    <source>
        <dbReference type="EMBL" id="MBC1499349.1"/>
    </source>
</evidence>
<dbReference type="Proteomes" id="UP000564536">
    <property type="component" value="Unassembled WGS sequence"/>
</dbReference>
<gene>
    <name evidence="1" type="ORF">HB943_01950</name>
</gene>
<evidence type="ECO:0008006" key="3">
    <source>
        <dbReference type="Google" id="ProtNLM"/>
    </source>
</evidence>